<name>A0A7S4G9M3_9EUGL</name>
<sequence length="120" mass="12568">MQGQKAKAVQYSPSGPSGCPCFGQNGEEGPQSGAAVPHVAISSVLLPTPLWSCSRSARRLMRKHLGGLEDPQIEGSGTAPLAVPRSIHSLLLSCSAVWSMDRAQGRRDCTMGEEAAPSPK</sequence>
<feature type="region of interest" description="Disordered" evidence="1">
    <location>
        <begin position="1"/>
        <end position="34"/>
    </location>
</feature>
<dbReference type="EMBL" id="HBJA01119100">
    <property type="protein sequence ID" value="CAE0829737.1"/>
    <property type="molecule type" value="Transcribed_RNA"/>
</dbReference>
<dbReference type="AlphaFoldDB" id="A0A7S4G9M3"/>
<reference evidence="2" key="1">
    <citation type="submission" date="2021-01" db="EMBL/GenBank/DDBJ databases">
        <authorList>
            <person name="Corre E."/>
            <person name="Pelletier E."/>
            <person name="Niang G."/>
            <person name="Scheremetjew M."/>
            <person name="Finn R."/>
            <person name="Kale V."/>
            <person name="Holt S."/>
            <person name="Cochrane G."/>
            <person name="Meng A."/>
            <person name="Brown T."/>
            <person name="Cohen L."/>
        </authorList>
    </citation>
    <scope>NUCLEOTIDE SEQUENCE</scope>
    <source>
        <strain evidence="2">CCMP1594</strain>
    </source>
</reference>
<organism evidence="2">
    <name type="scientific">Eutreptiella gymnastica</name>
    <dbReference type="NCBI Taxonomy" id="73025"/>
    <lineage>
        <taxon>Eukaryota</taxon>
        <taxon>Discoba</taxon>
        <taxon>Euglenozoa</taxon>
        <taxon>Euglenida</taxon>
        <taxon>Spirocuta</taxon>
        <taxon>Euglenophyceae</taxon>
        <taxon>Eutreptiales</taxon>
        <taxon>Eutreptiaceae</taxon>
        <taxon>Eutreptiella</taxon>
    </lineage>
</organism>
<evidence type="ECO:0000313" key="2">
    <source>
        <dbReference type="EMBL" id="CAE0829737.1"/>
    </source>
</evidence>
<evidence type="ECO:0000256" key="1">
    <source>
        <dbReference type="SAM" id="MobiDB-lite"/>
    </source>
</evidence>
<accession>A0A7S4G9M3</accession>
<gene>
    <name evidence="2" type="ORF">EGYM00163_LOCUS41015</name>
</gene>
<proteinExistence type="predicted"/>
<protein>
    <submittedName>
        <fullName evidence="2">Uncharacterized protein</fullName>
    </submittedName>
</protein>